<feature type="compositionally biased region" description="Basic and acidic residues" evidence="1">
    <location>
        <begin position="32"/>
        <end position="46"/>
    </location>
</feature>
<name>A0A0N5AR84_9BILA</name>
<feature type="compositionally biased region" description="Basic and acidic residues" evidence="1">
    <location>
        <begin position="777"/>
        <end position="794"/>
    </location>
</feature>
<feature type="compositionally biased region" description="Basic and acidic residues" evidence="1">
    <location>
        <begin position="281"/>
        <end position="293"/>
    </location>
</feature>
<evidence type="ECO:0000313" key="3">
    <source>
        <dbReference type="Proteomes" id="UP000046393"/>
    </source>
</evidence>
<feature type="compositionally biased region" description="Polar residues" evidence="1">
    <location>
        <begin position="426"/>
        <end position="441"/>
    </location>
</feature>
<feature type="compositionally biased region" description="Basic and acidic residues" evidence="1">
    <location>
        <begin position="67"/>
        <end position="85"/>
    </location>
</feature>
<dbReference type="Proteomes" id="UP000046393">
    <property type="component" value="Unplaced"/>
</dbReference>
<sequence>MQNNTTEETQQTTVIEESNPDKKLPTTESNEESSKTENSKQGEESNHYNQGSEQNIVNNTLISGTKQEGHDFTKVKPELKEDHENQLIATSEPKSNELQEKTDVTAVKTNLNNEKSDTISKENKTSAEKEHLRRMEISGELFGCVVSFQYKPINERPDSTGLSQSIQIPRIEMCATKCYEEGCVGAVYDPKTKECLLEFGGPQQCSNGPQVLTHRTKEPVWIHCTSCTHIEDVDEIEKALSESDFSEKDKTTLEQGNIPNNNEESGHTQSSTKSIQQPRTSTEEKSDDKDSMIKDNPTIPKKDLSTVIPVTESATKTIKESHPATDEVLDTKVSGKQQIVDETVTFEHNAQTIEAVTKAAHVVTDDIEPITFESQDNEEKVEAVSLTSPQTTTPVIKTNEESQTITQITTDVAKPDEQQHDKQIATENSEFAESNTTVGEKSQSDTKKVQDNMTVKTQQTTVTEEPTSEKKLPTTESVPKASEQKELVIEKMQNTTTEETQQTTVTEEPTTENNLSTTESVPKASEEKELVIEKMQNNTTEETQQTTVTEEPTTENNLSTTESVPKVSEEKELIIEKMQNNTTEETQQTTVIEESNPDKKLPTTESVAKVPNEGEVQDITTLQTEQVNETTAFASGSLLGELVTKGPSETHMSTESTLKNTETILEKVVDKVENIAEKVSEIFESVTKTPQTVNSMVSEESNKNNNNSSSKNGSKNVENEKEGNTETHSEVSQSANNALAAGEREDIPPAFVESAIAPSLTAGKETLNENTTNGKKTTSDETTLKSNNEEKVTAEAKNTVEINSELNAKNTLPSEQKGLDESEKKITTHSLTTEVVSETLSNPQKVESTDAEFAKKFSNCSLSFQVENLANAPSELHNLAKHEVNASSIHSCAESCFKDGCTGAFYEPLLELCSLTYEENQRCSLAKTYKQYVADDAVWIHCISCDSLYGQSSSKKSEDFIINVDPFLIENNENKESGEIKDENLKAMEPAMTNKDQKHEQNTESIGNEAINGGSSSQNETAEDGKDVNQALKHGISEVITNVARVLLNDSEKELSQQRFLNEETLGRPVHVEFITSESSQEALNTSNKLVLDGLVEVRNNTDKQQDASSFITTEPPVEAVSEIVDVLSKNKKLEDLLSSTTHSPNAQEQHVVDFVDGKVKHILLEKLVSKQNGKTQGTSETKVHETGVARSECRGRILFQKLPADILPQLNVTSEVPVKSPFECARKCYETENCALAGYVSNASSENSDNAVCLLTSNEYECNPQLSFVQHSFAASQFILSCIQCSNCTYSVTPLAVNQTLENFNMSKTAKTVDECAQICYENGCVTAQYDPSLSLCLMSMEKDDIDKCPEEILTPLDEVLPSILRCVKCASV</sequence>
<feature type="region of interest" description="Disordered" evidence="1">
    <location>
        <begin position="993"/>
        <end position="1025"/>
    </location>
</feature>
<feature type="compositionally biased region" description="Basic and acidic residues" evidence="1">
    <location>
        <begin position="717"/>
        <end position="729"/>
    </location>
</feature>
<feature type="region of interest" description="Disordered" evidence="1">
    <location>
        <begin position="1"/>
        <end position="101"/>
    </location>
</feature>
<feature type="compositionally biased region" description="Polar residues" evidence="1">
    <location>
        <begin position="47"/>
        <end position="66"/>
    </location>
</feature>
<feature type="domain" description="Apple" evidence="2">
    <location>
        <begin position="1194"/>
        <end position="1283"/>
    </location>
</feature>
<dbReference type="InterPro" id="IPR003609">
    <property type="entry name" value="Pan_app"/>
</dbReference>
<feature type="region of interest" description="Disordered" evidence="1">
    <location>
        <begin position="241"/>
        <end position="302"/>
    </location>
</feature>
<dbReference type="WBParaSite" id="SMUV_0000722101-mRNA-1">
    <property type="protein sequence ID" value="SMUV_0000722101-mRNA-1"/>
    <property type="gene ID" value="SMUV_0000722101"/>
</dbReference>
<dbReference type="STRING" id="451379.A0A0N5AR84"/>
<accession>A0A0N5AR84</accession>
<feature type="region of interest" description="Disordered" evidence="1">
    <location>
        <begin position="761"/>
        <end position="825"/>
    </location>
</feature>
<feature type="compositionally biased region" description="Low complexity" evidence="1">
    <location>
        <begin position="493"/>
        <end position="514"/>
    </location>
</feature>
<feature type="region of interest" description="Disordered" evidence="1">
    <location>
        <begin position="426"/>
        <end position="567"/>
    </location>
</feature>
<reference evidence="4" key="1">
    <citation type="submission" date="2017-02" db="UniProtKB">
        <authorList>
            <consortium name="WormBaseParasite"/>
        </authorList>
    </citation>
    <scope>IDENTIFICATION</scope>
</reference>
<feature type="region of interest" description="Disordered" evidence="1">
    <location>
        <begin position="582"/>
        <end position="604"/>
    </location>
</feature>
<evidence type="ECO:0000313" key="4">
    <source>
        <dbReference type="WBParaSite" id="SMUV_0000722101-mRNA-1"/>
    </source>
</evidence>
<feature type="compositionally biased region" description="Low complexity" evidence="1">
    <location>
        <begin position="694"/>
        <end position="716"/>
    </location>
</feature>
<evidence type="ECO:0000256" key="1">
    <source>
        <dbReference type="SAM" id="MobiDB-lite"/>
    </source>
</evidence>
<feature type="compositionally biased region" description="Polar residues" evidence="1">
    <location>
        <begin position="253"/>
        <end position="280"/>
    </location>
</feature>
<feature type="region of interest" description="Disordered" evidence="1">
    <location>
        <begin position="690"/>
        <end position="739"/>
    </location>
</feature>
<feature type="compositionally biased region" description="Low complexity" evidence="1">
    <location>
        <begin position="454"/>
        <end position="465"/>
    </location>
</feature>
<protein>
    <submittedName>
        <fullName evidence="4">Apple domain-containing protein</fullName>
    </submittedName>
</protein>
<feature type="compositionally biased region" description="Polar residues" evidence="1">
    <location>
        <begin position="800"/>
        <end position="814"/>
    </location>
</feature>
<feature type="compositionally biased region" description="Low complexity" evidence="1">
    <location>
        <begin position="1"/>
        <end position="13"/>
    </location>
</feature>
<feature type="compositionally biased region" description="Basic and acidic residues" evidence="1">
    <location>
        <begin position="241"/>
        <end position="252"/>
    </location>
</feature>
<proteinExistence type="predicted"/>
<organism evidence="3 4">
    <name type="scientific">Syphacia muris</name>
    <dbReference type="NCBI Taxonomy" id="451379"/>
    <lineage>
        <taxon>Eukaryota</taxon>
        <taxon>Metazoa</taxon>
        <taxon>Ecdysozoa</taxon>
        <taxon>Nematoda</taxon>
        <taxon>Chromadorea</taxon>
        <taxon>Rhabditida</taxon>
        <taxon>Spirurina</taxon>
        <taxon>Oxyuridomorpha</taxon>
        <taxon>Oxyuroidea</taxon>
        <taxon>Oxyuridae</taxon>
        <taxon>Syphacia</taxon>
    </lineage>
</organism>
<feature type="compositionally biased region" description="Low complexity" evidence="1">
    <location>
        <begin position="536"/>
        <end position="557"/>
    </location>
</feature>
<dbReference type="PROSITE" id="PS50948">
    <property type="entry name" value="PAN"/>
    <property type="match status" value="1"/>
</dbReference>
<evidence type="ECO:0000259" key="2">
    <source>
        <dbReference type="PROSITE" id="PS50948"/>
    </source>
</evidence>
<keyword evidence="3" id="KW-1185">Reference proteome</keyword>